<evidence type="ECO:0000313" key="1">
    <source>
        <dbReference type="EMBL" id="QOZ60143.1"/>
    </source>
</evidence>
<evidence type="ECO:0008006" key="3">
    <source>
        <dbReference type="Google" id="ProtNLM"/>
    </source>
</evidence>
<organism evidence="1 2">
    <name type="scientific">Bradyrhizobium guangdongense</name>
    <dbReference type="NCBI Taxonomy" id="1325090"/>
    <lineage>
        <taxon>Bacteria</taxon>
        <taxon>Pseudomonadati</taxon>
        <taxon>Pseudomonadota</taxon>
        <taxon>Alphaproteobacteria</taxon>
        <taxon>Hyphomicrobiales</taxon>
        <taxon>Nitrobacteraceae</taxon>
        <taxon>Bradyrhizobium</taxon>
    </lineage>
</organism>
<name>A0ABX6UFP1_9BRAD</name>
<protein>
    <recommendedName>
        <fullName evidence="3">TFIIS-type domain-containing protein</fullName>
    </recommendedName>
</protein>
<evidence type="ECO:0000313" key="2">
    <source>
        <dbReference type="Proteomes" id="UP000593880"/>
    </source>
</evidence>
<dbReference type="EMBL" id="CP030057">
    <property type="protein sequence ID" value="QOZ60143.1"/>
    <property type="molecule type" value="Genomic_DNA"/>
</dbReference>
<gene>
    <name evidence="1" type="ORF">XH86_16495</name>
</gene>
<proteinExistence type="predicted"/>
<dbReference type="Proteomes" id="UP000593880">
    <property type="component" value="Chromosome"/>
</dbReference>
<sequence>MIIVLAWLEGQVVDQMPPEEKDEQPRCPKCRAVSRLNHAMLDIKSGKLVRLYKCSKCGGHFWDD</sequence>
<accession>A0ABX6UFP1</accession>
<reference evidence="1 2" key="1">
    <citation type="submission" date="2018-06" db="EMBL/GenBank/DDBJ databases">
        <title>Comparative genomics of rhizobia nodulating Arachis hypogaea in China.</title>
        <authorList>
            <person name="Li Y."/>
        </authorList>
    </citation>
    <scope>NUCLEOTIDE SEQUENCE [LARGE SCALE GENOMIC DNA]</scope>
    <source>
        <strain evidence="1 2">CCBAU 51658</strain>
    </source>
</reference>
<keyword evidence="2" id="KW-1185">Reference proteome</keyword>